<evidence type="ECO:0000256" key="5">
    <source>
        <dbReference type="SAM" id="SignalP"/>
    </source>
</evidence>
<feature type="domain" description="Bulb-type lectin" evidence="6">
    <location>
        <begin position="47"/>
        <end position="163"/>
    </location>
</feature>
<dbReference type="EMBL" id="BDDD01006240">
    <property type="protein sequence ID" value="GAV90418.1"/>
    <property type="molecule type" value="Genomic_DNA"/>
</dbReference>
<evidence type="ECO:0000256" key="4">
    <source>
        <dbReference type="SAM" id="Phobius"/>
    </source>
</evidence>
<protein>
    <submittedName>
        <fullName evidence="8">B_lectin domain-containing protein</fullName>
    </submittedName>
</protein>
<organism evidence="8 9">
    <name type="scientific">Cephalotus follicularis</name>
    <name type="common">Albany pitcher plant</name>
    <dbReference type="NCBI Taxonomy" id="3775"/>
    <lineage>
        <taxon>Eukaryota</taxon>
        <taxon>Viridiplantae</taxon>
        <taxon>Streptophyta</taxon>
        <taxon>Embryophyta</taxon>
        <taxon>Tracheophyta</taxon>
        <taxon>Spermatophyta</taxon>
        <taxon>Magnoliopsida</taxon>
        <taxon>eudicotyledons</taxon>
        <taxon>Gunneridae</taxon>
        <taxon>Pentapetalae</taxon>
        <taxon>rosids</taxon>
        <taxon>fabids</taxon>
        <taxon>Oxalidales</taxon>
        <taxon>Cephalotaceae</taxon>
        <taxon>Cephalotus</taxon>
    </lineage>
</organism>
<dbReference type="PANTHER" id="PTHR32444">
    <property type="entry name" value="BULB-TYPE LECTIN DOMAIN-CONTAINING PROTEIN"/>
    <property type="match status" value="1"/>
</dbReference>
<evidence type="ECO:0000256" key="3">
    <source>
        <dbReference type="ARBA" id="ARBA00023180"/>
    </source>
</evidence>
<gene>
    <name evidence="8" type="ORF">CFOL_v3_33827</name>
</gene>
<feature type="transmembrane region" description="Helical" evidence="4">
    <location>
        <begin position="432"/>
        <end position="458"/>
    </location>
</feature>
<dbReference type="SMART" id="SM00108">
    <property type="entry name" value="B_lectin"/>
    <property type="match status" value="1"/>
</dbReference>
<evidence type="ECO:0000313" key="9">
    <source>
        <dbReference type="Proteomes" id="UP000187406"/>
    </source>
</evidence>
<proteinExistence type="predicted"/>
<dbReference type="Gene3D" id="2.90.10.30">
    <property type="match status" value="1"/>
</dbReference>
<dbReference type="PROSITE" id="PS50948">
    <property type="entry name" value="PAN"/>
    <property type="match status" value="1"/>
</dbReference>
<comment type="caution">
    <text evidence="8">The sequence shown here is derived from an EMBL/GenBank/DDBJ whole genome shotgun (WGS) entry which is preliminary data.</text>
</comment>
<dbReference type="SUPFAM" id="SSF51110">
    <property type="entry name" value="alpha-D-mannose-specific plant lectins"/>
    <property type="match status" value="1"/>
</dbReference>
<feature type="domain" description="Apple" evidence="7">
    <location>
        <begin position="339"/>
        <end position="423"/>
    </location>
</feature>
<evidence type="ECO:0000256" key="2">
    <source>
        <dbReference type="ARBA" id="ARBA00023157"/>
    </source>
</evidence>
<evidence type="ECO:0000259" key="6">
    <source>
        <dbReference type="PROSITE" id="PS50927"/>
    </source>
</evidence>
<dbReference type="AlphaFoldDB" id="A0A1Q3DDT5"/>
<sequence>MKTPVDSVTRLHETRFLLFTILYASTWLPTEATTTTSTTSTQQLLIGFKATPNPTVSSFQSLLTDPTGNFSLGFIRVNSTQLALVVLHVPSTEPLWLANPTNLATWSDRTQLIFNGSLVISDPQTRVFWSTGTEGDKVVLLTNSNLQVVKLDSLFSVRWQSFDFPYNTLVENQNFTSTMSLVSSNGLYNMLLGSDFMGLYAAFKDKADRQIYWKHGALEAKAQVVVGQGPIHAQVNSNGYLGMYQNSNKPVDVQPFNSFQRPITGLLTVRLEPDGNLKGYYWDGSNWILDYQAISDTCELPSPCGSYGLCIPGSGCSCLDNRTEFQSGSCFASSSGDFCSEEDVESEYWVLTRKGVELPFKELMRYEMASSLELCEGFCAKNCSCWGTVYNNASGFCYIVDYPIQTLVGVGDESKVGYFKVRKGSGKKRVDVGFRIGIGIGIGLLCGAIVILIGVVGFTSRRIWRRQRGVNGFLEEDCGASPGPYKDLGSASFKSIEIEMCQNR</sequence>
<keyword evidence="4" id="KW-1133">Transmembrane helix</keyword>
<dbReference type="InParanoid" id="A0A1Q3DDT5"/>
<feature type="signal peptide" evidence="5">
    <location>
        <begin position="1"/>
        <end position="32"/>
    </location>
</feature>
<evidence type="ECO:0000313" key="8">
    <source>
        <dbReference type="EMBL" id="GAV90418.1"/>
    </source>
</evidence>
<dbReference type="Proteomes" id="UP000187406">
    <property type="component" value="Unassembled WGS sequence"/>
</dbReference>
<feature type="chain" id="PRO_5010375202" evidence="5">
    <location>
        <begin position="33"/>
        <end position="504"/>
    </location>
</feature>
<dbReference type="OrthoDB" id="590879at2759"/>
<dbReference type="PANTHER" id="PTHR32444:SF108">
    <property type="entry name" value="OS02G0527900 PROTEIN"/>
    <property type="match status" value="1"/>
</dbReference>
<dbReference type="InterPro" id="IPR036426">
    <property type="entry name" value="Bulb-type_lectin_dom_sf"/>
</dbReference>
<keyword evidence="1 5" id="KW-0732">Signal</keyword>
<keyword evidence="9" id="KW-1185">Reference proteome</keyword>
<keyword evidence="3" id="KW-0325">Glycoprotein</keyword>
<dbReference type="STRING" id="3775.A0A1Q3DDT5"/>
<dbReference type="InterPro" id="IPR003609">
    <property type="entry name" value="Pan_app"/>
</dbReference>
<keyword evidence="4" id="KW-0472">Membrane</keyword>
<keyword evidence="4" id="KW-0812">Transmembrane</keyword>
<accession>A0A1Q3DDT5</accession>
<dbReference type="PROSITE" id="PS50927">
    <property type="entry name" value="BULB_LECTIN"/>
    <property type="match status" value="1"/>
</dbReference>
<reference evidence="9" key="1">
    <citation type="submission" date="2016-04" db="EMBL/GenBank/DDBJ databases">
        <title>Cephalotus genome sequencing.</title>
        <authorList>
            <person name="Fukushima K."/>
            <person name="Hasebe M."/>
            <person name="Fang X."/>
        </authorList>
    </citation>
    <scope>NUCLEOTIDE SEQUENCE [LARGE SCALE GENOMIC DNA]</scope>
    <source>
        <strain evidence="9">cv. St1</strain>
    </source>
</reference>
<keyword evidence="2" id="KW-1015">Disulfide bond</keyword>
<evidence type="ECO:0000259" key="7">
    <source>
        <dbReference type="PROSITE" id="PS50948"/>
    </source>
</evidence>
<dbReference type="FunCoup" id="A0A1Q3DDT5">
    <property type="interactions" value="219"/>
</dbReference>
<evidence type="ECO:0000256" key="1">
    <source>
        <dbReference type="ARBA" id="ARBA00022729"/>
    </source>
</evidence>
<dbReference type="InterPro" id="IPR001480">
    <property type="entry name" value="Bulb-type_lectin_dom"/>
</dbReference>
<name>A0A1Q3DDT5_CEPFO</name>